<gene>
    <name evidence="1" type="ORF">GTW20_00375</name>
</gene>
<evidence type="ECO:0000313" key="2">
    <source>
        <dbReference type="Proteomes" id="UP000467124"/>
    </source>
</evidence>
<evidence type="ECO:0000313" key="1">
    <source>
        <dbReference type="EMBL" id="MYR30756.1"/>
    </source>
</evidence>
<name>A0A7K2ILK9_9ACTN</name>
<reference evidence="1 2" key="1">
    <citation type="journal article" date="2019" name="Nat. Commun.">
        <title>The antimicrobial potential of Streptomyces from insect microbiomes.</title>
        <authorList>
            <person name="Chevrette M.G."/>
            <person name="Carlson C.M."/>
            <person name="Ortega H.E."/>
            <person name="Thomas C."/>
            <person name="Ananiev G.E."/>
            <person name="Barns K.J."/>
            <person name="Book A.J."/>
            <person name="Cagnazzo J."/>
            <person name="Carlos C."/>
            <person name="Flanigan W."/>
            <person name="Grubbs K.J."/>
            <person name="Horn H.A."/>
            <person name="Hoffmann F.M."/>
            <person name="Klassen J.L."/>
            <person name="Knack J.J."/>
            <person name="Lewin G.R."/>
            <person name="McDonald B.R."/>
            <person name="Muller L."/>
            <person name="Melo W.G.P."/>
            <person name="Pinto-Tomas A.A."/>
            <person name="Schmitz A."/>
            <person name="Wendt-Pienkowski E."/>
            <person name="Wildman S."/>
            <person name="Zhao M."/>
            <person name="Zhang F."/>
            <person name="Bugni T.S."/>
            <person name="Andes D.R."/>
            <person name="Pupo M.T."/>
            <person name="Currie C.R."/>
        </authorList>
    </citation>
    <scope>NUCLEOTIDE SEQUENCE [LARGE SCALE GENOMIC DNA]</scope>
    <source>
        <strain evidence="1 2">SID5840</strain>
    </source>
</reference>
<sequence>MIPAPPGHIAYFKGERLYKKPIVAFDNSGNALVVDAKSGKLRAANSCSDFLHAMYDDDRIVSVIPGGGWEFAYMDNEGQDETITRRAPVVAWAFNETGHGTPIGAVTKLNFASEVTEEQAYLIHPEQSPPEELPTALDKG</sequence>
<dbReference type="AlphaFoldDB" id="A0A7K2ILK9"/>
<accession>A0A7K2ILK9</accession>
<comment type="caution">
    <text evidence="1">The sequence shown here is derived from an EMBL/GenBank/DDBJ whole genome shotgun (WGS) entry which is preliminary data.</text>
</comment>
<dbReference type="EMBL" id="WWHY01000001">
    <property type="protein sequence ID" value="MYR30756.1"/>
    <property type="molecule type" value="Genomic_DNA"/>
</dbReference>
<dbReference type="RefSeq" id="WP_161109962.1">
    <property type="nucleotide sequence ID" value="NZ_JBHXVI010000018.1"/>
</dbReference>
<dbReference type="Proteomes" id="UP000467124">
    <property type="component" value="Unassembled WGS sequence"/>
</dbReference>
<protein>
    <submittedName>
        <fullName evidence="1">Uncharacterized protein</fullName>
    </submittedName>
</protein>
<proteinExistence type="predicted"/>
<organism evidence="1 2">
    <name type="scientific">Nocardiopsis alba</name>
    <dbReference type="NCBI Taxonomy" id="53437"/>
    <lineage>
        <taxon>Bacteria</taxon>
        <taxon>Bacillati</taxon>
        <taxon>Actinomycetota</taxon>
        <taxon>Actinomycetes</taxon>
        <taxon>Streptosporangiales</taxon>
        <taxon>Nocardiopsidaceae</taxon>
        <taxon>Nocardiopsis</taxon>
    </lineage>
</organism>